<name>A0ABV5XV32_ARTRM</name>
<comment type="caution">
    <text evidence="1">The sequence shown here is derived from an EMBL/GenBank/DDBJ whole genome shotgun (WGS) entry which is preliminary data.</text>
</comment>
<proteinExistence type="predicted"/>
<accession>A0ABV5XV32</accession>
<evidence type="ECO:0000313" key="2">
    <source>
        <dbReference type="Proteomes" id="UP001589702"/>
    </source>
</evidence>
<dbReference type="EMBL" id="JBHMBC010000007">
    <property type="protein sequence ID" value="MFB9818613.1"/>
    <property type="molecule type" value="Genomic_DNA"/>
</dbReference>
<feature type="non-terminal residue" evidence="1">
    <location>
        <position position="329"/>
    </location>
</feature>
<evidence type="ECO:0000313" key="1">
    <source>
        <dbReference type="EMBL" id="MFB9818613.1"/>
    </source>
</evidence>
<gene>
    <name evidence="1" type="ORF">ACFFP1_03750</name>
</gene>
<evidence type="ECO:0008006" key="3">
    <source>
        <dbReference type="Google" id="ProtNLM"/>
    </source>
</evidence>
<sequence length="329" mass="36622">MSTLPRLILANDLSRIGLTTRGLSAQARSGNLVRIRHGVYVEAVRWNSLQPWEQYRLRVEAAAETFTSPTTFSHHSAAAISGIPVILRKQPIHALTAFSGGGRSRAGVRRHYVPEQAHNSEQLERFLVTGRIRTVLDIAATVPFAEAVVPMDHMLKPDAARGIPAVTKEELLAGIDGRYSQAAVRRIKAVVDFADPQSCSPGESYSRGLIHVVGFAPPVLQYEVRNDTSRVAITDFYWEETRVVGEFDGREKYLKPEYLRGRTPSDVVYEEKVREDRIRATGRNVARWVWDELNSPGRLERILLDAGVPLRRRASGGHPNVSVTSKRGG</sequence>
<dbReference type="RefSeq" id="WP_376940470.1">
    <property type="nucleotide sequence ID" value="NZ_JBHMBC010000007.1"/>
</dbReference>
<reference evidence="1 2" key="1">
    <citation type="submission" date="2024-09" db="EMBL/GenBank/DDBJ databases">
        <authorList>
            <person name="Sun Q."/>
            <person name="Mori K."/>
        </authorList>
    </citation>
    <scope>NUCLEOTIDE SEQUENCE [LARGE SCALE GENOMIC DNA]</scope>
    <source>
        <strain evidence="1 2">JCM 1334</strain>
    </source>
</reference>
<protein>
    <recommendedName>
        <fullName evidence="3">Transcriptional regulator, AbiEi antitoxin, Type IV TA system</fullName>
    </recommendedName>
</protein>
<dbReference type="Proteomes" id="UP001589702">
    <property type="component" value="Unassembled WGS sequence"/>
</dbReference>
<organism evidence="1 2">
    <name type="scientific">Arthrobacter ramosus</name>
    <dbReference type="NCBI Taxonomy" id="1672"/>
    <lineage>
        <taxon>Bacteria</taxon>
        <taxon>Bacillati</taxon>
        <taxon>Actinomycetota</taxon>
        <taxon>Actinomycetes</taxon>
        <taxon>Micrococcales</taxon>
        <taxon>Micrococcaceae</taxon>
        <taxon>Arthrobacter</taxon>
    </lineage>
</organism>
<keyword evidence="2" id="KW-1185">Reference proteome</keyword>